<reference evidence="2 3" key="1">
    <citation type="journal article" date="2016" name="Nat. Commun.">
        <title>Thousands of microbial genomes shed light on interconnected biogeochemical processes in an aquifer system.</title>
        <authorList>
            <person name="Anantharaman K."/>
            <person name="Brown C.T."/>
            <person name="Hug L.A."/>
            <person name="Sharon I."/>
            <person name="Castelle C.J."/>
            <person name="Probst A.J."/>
            <person name="Thomas B.C."/>
            <person name="Singh A."/>
            <person name="Wilkins M.J."/>
            <person name="Karaoz U."/>
            <person name="Brodie E.L."/>
            <person name="Williams K.H."/>
            <person name="Hubbard S.S."/>
            <person name="Banfield J.F."/>
        </authorList>
    </citation>
    <scope>NUCLEOTIDE SEQUENCE [LARGE SCALE GENOMIC DNA]</scope>
</reference>
<feature type="transmembrane region" description="Helical" evidence="1">
    <location>
        <begin position="67"/>
        <end position="89"/>
    </location>
</feature>
<gene>
    <name evidence="2" type="ORF">A2V68_01420</name>
</gene>
<dbReference type="EMBL" id="META01000006">
    <property type="protein sequence ID" value="OGB74010.1"/>
    <property type="molecule type" value="Genomic_DNA"/>
</dbReference>
<sequence length="134" mass="13741">MASKRASLSQAHRWAIAAKVALIALVVLFLIFSVIYKSIPSEAAVGATWSTGTSDWIGFVVALRNGISYLIGVLAVAMVIAGGVVYITAQGNPNQIGVARDIIISAIAGAALYAFATVLLGGDVGGGLISQFFS</sequence>
<keyword evidence="1" id="KW-0472">Membrane</keyword>
<proteinExistence type="predicted"/>
<accession>A0A1F4NRG2</accession>
<dbReference type="Pfam" id="PF18895">
    <property type="entry name" value="T4SS_pilin"/>
    <property type="match status" value="1"/>
</dbReference>
<feature type="transmembrane region" description="Helical" evidence="1">
    <location>
        <begin position="20"/>
        <end position="39"/>
    </location>
</feature>
<dbReference type="InterPro" id="IPR043993">
    <property type="entry name" value="T4SS_pilin"/>
</dbReference>
<dbReference type="Proteomes" id="UP000176651">
    <property type="component" value="Unassembled WGS sequence"/>
</dbReference>
<evidence type="ECO:0000313" key="3">
    <source>
        <dbReference type="Proteomes" id="UP000176651"/>
    </source>
</evidence>
<keyword evidence="1" id="KW-0812">Transmembrane</keyword>
<keyword evidence="1" id="KW-1133">Transmembrane helix</keyword>
<name>A0A1F4NRG2_UNCK3</name>
<dbReference type="AlphaFoldDB" id="A0A1F4NRG2"/>
<evidence type="ECO:0000313" key="2">
    <source>
        <dbReference type="EMBL" id="OGB74010.1"/>
    </source>
</evidence>
<organism evidence="2 3">
    <name type="scientific">candidate division Kazan bacterium RBG_13_50_9</name>
    <dbReference type="NCBI Taxonomy" id="1798535"/>
    <lineage>
        <taxon>Bacteria</taxon>
        <taxon>Bacteria division Kazan-3B-28</taxon>
    </lineage>
</organism>
<comment type="caution">
    <text evidence="2">The sequence shown here is derived from an EMBL/GenBank/DDBJ whole genome shotgun (WGS) entry which is preliminary data.</text>
</comment>
<dbReference type="STRING" id="1798535.A2V68_01420"/>
<protein>
    <submittedName>
        <fullName evidence="2">Uncharacterized protein</fullName>
    </submittedName>
</protein>
<evidence type="ECO:0000256" key="1">
    <source>
        <dbReference type="SAM" id="Phobius"/>
    </source>
</evidence>
<feature type="transmembrane region" description="Helical" evidence="1">
    <location>
        <begin position="101"/>
        <end position="122"/>
    </location>
</feature>